<dbReference type="AlphaFoldDB" id="A0A194Q1T1"/>
<feature type="transmembrane region" description="Helical" evidence="6">
    <location>
        <begin position="67"/>
        <end position="87"/>
    </location>
</feature>
<feature type="transmembrane region" description="Helical" evidence="6">
    <location>
        <begin position="121"/>
        <end position="142"/>
    </location>
</feature>
<reference evidence="8 9" key="1">
    <citation type="journal article" date="2015" name="Nat. Commun.">
        <title>Outbred genome sequencing and CRISPR/Cas9 gene editing in butterflies.</title>
        <authorList>
            <person name="Li X."/>
            <person name="Fan D."/>
            <person name="Zhang W."/>
            <person name="Liu G."/>
            <person name="Zhang L."/>
            <person name="Zhao L."/>
            <person name="Fang X."/>
            <person name="Chen L."/>
            <person name="Dong Y."/>
            <person name="Chen Y."/>
            <person name="Ding Y."/>
            <person name="Zhao R."/>
            <person name="Feng M."/>
            <person name="Zhu Y."/>
            <person name="Feng Y."/>
            <person name="Jiang X."/>
            <person name="Zhu D."/>
            <person name="Xiang H."/>
            <person name="Feng X."/>
            <person name="Li S."/>
            <person name="Wang J."/>
            <person name="Zhang G."/>
            <person name="Kronforst M.R."/>
            <person name="Wang W."/>
        </authorList>
    </citation>
    <scope>NUCLEOTIDE SEQUENCE [LARGE SCALE GENOMIC DNA]</scope>
    <source>
        <strain evidence="8">Ya'a_city_454_Px</strain>
        <tissue evidence="8">Whole body</tissue>
    </source>
</reference>
<feature type="transmembrane region" description="Helical" evidence="6">
    <location>
        <begin position="383"/>
        <end position="403"/>
    </location>
</feature>
<feature type="transmembrane region" description="Helical" evidence="6">
    <location>
        <begin position="291"/>
        <end position="309"/>
    </location>
</feature>
<feature type="transmembrane region" description="Helical" evidence="6">
    <location>
        <begin position="356"/>
        <end position="374"/>
    </location>
</feature>
<evidence type="ECO:0000256" key="5">
    <source>
        <dbReference type="ARBA" id="ARBA00023136"/>
    </source>
</evidence>
<evidence type="ECO:0000313" key="8">
    <source>
        <dbReference type="EMBL" id="KPI99506.1"/>
    </source>
</evidence>
<dbReference type="EMBL" id="KQ459579">
    <property type="protein sequence ID" value="KPI99506.1"/>
    <property type="molecule type" value="Genomic_DNA"/>
</dbReference>
<feature type="domain" description="Major facilitator superfamily (MFS) profile" evidence="7">
    <location>
        <begin position="29"/>
        <end position="494"/>
    </location>
</feature>
<sequence>MSNSEENAKVTKCDNDEVVELTGHGRYHQLVLVACCIISNGVALDMFGFSIVVTAAACDLQLDIKQIGILASAPFAGVLFAFPWGYYADTGGRRRALLLSTTVGFIFAALSSFSTNWQMMLAFKIIGSSFSSSSFTLVMTYLGENIGSARRSRYLFIMNSMNLASEIVSFGLALFILPLTFHWSVPWLQITLRAWRLFTFIIAVPLGVGAVLLFYLYESPTFLANKGDTEEAIKVLRKIFVFNGGDEKEFMIGHLNHSETIKLKEESIWQSLKKQTVPLFQPPLLWRTIQLFYLLVICCTTNNVFLMWYPTMVNLFFNSVSSGSEDMGFCEAVVQNITTDVNAENYVCDDSISLKTIYSGIALGFFFTIINLAASKLASWRRLVLISCYLVAALSCILVGSLTEPIASMIFFILIQITAIGIGSVSSYFVDLYPTSHRSLATCLAMMVARMTSFSGVNLLGAVVVSNCNFLFYSWAVFVLSGVAVAFCLPSDRTKSRNNCNNC</sequence>
<feature type="transmembrane region" description="Helical" evidence="6">
    <location>
        <begin position="197"/>
        <end position="217"/>
    </location>
</feature>
<proteinExistence type="predicted"/>
<dbReference type="InterPro" id="IPR020846">
    <property type="entry name" value="MFS_dom"/>
</dbReference>
<dbReference type="InterPro" id="IPR036259">
    <property type="entry name" value="MFS_trans_sf"/>
</dbReference>
<evidence type="ECO:0000313" key="9">
    <source>
        <dbReference type="Proteomes" id="UP000053268"/>
    </source>
</evidence>
<feature type="transmembrane region" description="Helical" evidence="6">
    <location>
        <begin position="30"/>
        <end position="55"/>
    </location>
</feature>
<feature type="transmembrane region" description="Helical" evidence="6">
    <location>
        <begin position="96"/>
        <end position="115"/>
    </location>
</feature>
<keyword evidence="9" id="KW-1185">Reference proteome</keyword>
<dbReference type="GO" id="GO:0016020">
    <property type="term" value="C:membrane"/>
    <property type="evidence" value="ECO:0007669"/>
    <property type="project" value="UniProtKB-SubCell"/>
</dbReference>
<feature type="transmembrane region" description="Helical" evidence="6">
    <location>
        <begin position="409"/>
        <end position="430"/>
    </location>
</feature>
<dbReference type="InterPro" id="IPR011701">
    <property type="entry name" value="MFS"/>
</dbReference>
<comment type="subcellular location">
    <subcellularLocation>
        <location evidence="1">Membrane</location>
        <topology evidence="1">Multi-pass membrane protein</topology>
    </subcellularLocation>
</comment>
<dbReference type="STRING" id="66420.A0A194Q1T1"/>
<evidence type="ECO:0000256" key="3">
    <source>
        <dbReference type="ARBA" id="ARBA00022692"/>
    </source>
</evidence>
<evidence type="ECO:0000256" key="2">
    <source>
        <dbReference type="ARBA" id="ARBA00022448"/>
    </source>
</evidence>
<feature type="transmembrane region" description="Helical" evidence="6">
    <location>
        <begin position="442"/>
        <end position="464"/>
    </location>
</feature>
<gene>
    <name evidence="8" type="ORF">RR46_03871</name>
</gene>
<dbReference type="GO" id="GO:0022857">
    <property type="term" value="F:transmembrane transporter activity"/>
    <property type="evidence" value="ECO:0007669"/>
    <property type="project" value="InterPro"/>
</dbReference>
<evidence type="ECO:0000259" key="7">
    <source>
        <dbReference type="PROSITE" id="PS50850"/>
    </source>
</evidence>
<evidence type="ECO:0000256" key="1">
    <source>
        <dbReference type="ARBA" id="ARBA00004141"/>
    </source>
</evidence>
<dbReference type="PROSITE" id="PS50850">
    <property type="entry name" value="MFS"/>
    <property type="match status" value="1"/>
</dbReference>
<dbReference type="Gene3D" id="1.20.1250.20">
    <property type="entry name" value="MFS general substrate transporter like domains"/>
    <property type="match status" value="1"/>
</dbReference>
<evidence type="ECO:0000256" key="6">
    <source>
        <dbReference type="SAM" id="Phobius"/>
    </source>
</evidence>
<keyword evidence="5 6" id="KW-0472">Membrane</keyword>
<protein>
    <submittedName>
        <fullName evidence="8">Synaptic vesicle glycoprotein 2B</fullName>
    </submittedName>
</protein>
<dbReference type="Proteomes" id="UP000053268">
    <property type="component" value="Unassembled WGS sequence"/>
</dbReference>
<feature type="transmembrane region" description="Helical" evidence="6">
    <location>
        <begin position="470"/>
        <end position="489"/>
    </location>
</feature>
<keyword evidence="3 6" id="KW-0812">Transmembrane</keyword>
<dbReference type="SUPFAM" id="SSF103473">
    <property type="entry name" value="MFS general substrate transporter"/>
    <property type="match status" value="1"/>
</dbReference>
<dbReference type="PANTHER" id="PTHR23511:SF35">
    <property type="entry name" value="MAJOR FACILITATOR SUPERFAMILY (MFS) PROFILE DOMAIN-CONTAINING PROTEIN"/>
    <property type="match status" value="1"/>
</dbReference>
<name>A0A194Q1T1_PAPXU</name>
<keyword evidence="2" id="KW-0813">Transport</keyword>
<dbReference type="PANTHER" id="PTHR23511">
    <property type="entry name" value="SYNAPTIC VESICLE GLYCOPROTEIN 2"/>
    <property type="match status" value="1"/>
</dbReference>
<feature type="transmembrane region" description="Helical" evidence="6">
    <location>
        <begin position="163"/>
        <end position="185"/>
    </location>
</feature>
<dbReference type="Pfam" id="PF07690">
    <property type="entry name" value="MFS_1"/>
    <property type="match status" value="1"/>
</dbReference>
<keyword evidence="4 6" id="KW-1133">Transmembrane helix</keyword>
<accession>A0A194Q1T1</accession>
<evidence type="ECO:0000256" key="4">
    <source>
        <dbReference type="ARBA" id="ARBA00022989"/>
    </source>
</evidence>
<organism evidence="8 9">
    <name type="scientific">Papilio xuthus</name>
    <name type="common">Asian swallowtail butterfly</name>
    <dbReference type="NCBI Taxonomy" id="66420"/>
    <lineage>
        <taxon>Eukaryota</taxon>
        <taxon>Metazoa</taxon>
        <taxon>Ecdysozoa</taxon>
        <taxon>Arthropoda</taxon>
        <taxon>Hexapoda</taxon>
        <taxon>Insecta</taxon>
        <taxon>Pterygota</taxon>
        <taxon>Neoptera</taxon>
        <taxon>Endopterygota</taxon>
        <taxon>Lepidoptera</taxon>
        <taxon>Glossata</taxon>
        <taxon>Ditrysia</taxon>
        <taxon>Papilionoidea</taxon>
        <taxon>Papilionidae</taxon>
        <taxon>Papilioninae</taxon>
        <taxon>Papilio</taxon>
    </lineage>
</organism>